<name>J7IYV1_DESMD</name>
<dbReference type="Pfam" id="PF00126">
    <property type="entry name" value="HTH_1"/>
    <property type="match status" value="1"/>
</dbReference>
<dbReference type="HOGENOM" id="CLU_039613_6_4_9"/>
<reference evidence="7" key="2">
    <citation type="submission" date="2012-08" db="EMBL/GenBank/DDBJ databases">
        <title>Finished genome of Desulfosporosinus meridiei DSM 13257.</title>
        <authorList>
            <person name="Huntemann M."/>
            <person name="Wei C.-L."/>
            <person name="Han J."/>
            <person name="Detter J.C."/>
            <person name="Han C."/>
            <person name="Davenport K."/>
            <person name="Daligault H."/>
            <person name="Erkkila T."/>
            <person name="Gu W."/>
            <person name="Munk A.C.C."/>
            <person name="Teshima H."/>
            <person name="Xu Y."/>
            <person name="Chain P."/>
            <person name="Tapia R."/>
            <person name="Chen A."/>
            <person name="Krypides N."/>
            <person name="Mavromatis K."/>
            <person name="Markowitz V."/>
            <person name="Szeto E."/>
            <person name="Ivanova N."/>
            <person name="Mikhailova N."/>
            <person name="Ovchinnikova G."/>
            <person name="Pagani I."/>
            <person name="Pati A."/>
            <person name="Goodwin L."/>
            <person name="Peters L."/>
            <person name="Pitluck S."/>
            <person name="Woyke T."/>
            <person name="Pester M."/>
            <person name="Spring S."/>
            <person name="Ollivier B."/>
            <person name="Rattei T."/>
            <person name="Klenk H.-P."/>
            <person name="Wagner M."/>
            <person name="Loy A."/>
        </authorList>
    </citation>
    <scope>NUCLEOTIDE SEQUENCE [LARGE SCALE GENOMIC DNA]</scope>
    <source>
        <strain evidence="7">ATCC BAA-275 / DSM 13257 / NCIMB 13706 / S10</strain>
    </source>
</reference>
<dbReference type="InterPro" id="IPR036390">
    <property type="entry name" value="WH_DNA-bd_sf"/>
</dbReference>
<keyword evidence="3" id="KW-0238">DNA-binding</keyword>
<dbReference type="Pfam" id="PF03466">
    <property type="entry name" value="LysR_substrate"/>
    <property type="match status" value="1"/>
</dbReference>
<comment type="similarity">
    <text evidence="1">Belongs to the LysR transcriptional regulatory family.</text>
</comment>
<evidence type="ECO:0000256" key="2">
    <source>
        <dbReference type="ARBA" id="ARBA00023015"/>
    </source>
</evidence>
<evidence type="ECO:0000256" key="3">
    <source>
        <dbReference type="ARBA" id="ARBA00023125"/>
    </source>
</evidence>
<keyword evidence="7" id="KW-1185">Reference proteome</keyword>
<dbReference type="AlphaFoldDB" id="J7IYV1"/>
<dbReference type="Proteomes" id="UP000005262">
    <property type="component" value="Chromosome"/>
</dbReference>
<keyword evidence="2" id="KW-0805">Transcription regulation</keyword>
<sequence length="307" mass="35037">MRIEQFKQIVKIQEQQSISKAASDLFISQPSLSISVNNLEEELGLKIFERSKAGVAATEQGKEILKLAENILNLSDKIIGIMEETNVSIRNLQMALPAAFANVIVPGLLRQFRELYPNVNLHIHETTYYEIVDLMDKGIYSIGIVSFGNGMEYNFFNQLKEKNIAWEKVPGGEHLKLSLFISSNNPLAEREWVSAAELKNIRMISYKENYARMSKDLERSLYKPVVVRDIELLKKLISDDFGFSIFPETLAVNDLYVKSGRIKVIPIKGIELNEQANIYILYSNRESLSFIERELMAIVKELIADQL</sequence>
<dbReference type="PROSITE" id="PS50931">
    <property type="entry name" value="HTH_LYSR"/>
    <property type="match status" value="1"/>
</dbReference>
<evidence type="ECO:0000313" key="6">
    <source>
        <dbReference type="EMBL" id="AFQ43866.1"/>
    </source>
</evidence>
<reference evidence="6 7" key="1">
    <citation type="journal article" date="2012" name="J. Bacteriol.">
        <title>Complete genome sequences of Desulfosporosinus orientis DSM765T, Desulfosporosinus youngiae DSM17734T, Desulfosporosinus meridiei DSM13257T, and Desulfosporosinus acidiphilus DSM22704T.</title>
        <authorList>
            <person name="Pester M."/>
            <person name="Brambilla E."/>
            <person name="Alazard D."/>
            <person name="Rattei T."/>
            <person name="Weinmaier T."/>
            <person name="Han J."/>
            <person name="Lucas S."/>
            <person name="Lapidus A."/>
            <person name="Cheng J.F."/>
            <person name="Goodwin L."/>
            <person name="Pitluck S."/>
            <person name="Peters L."/>
            <person name="Ovchinnikova G."/>
            <person name="Teshima H."/>
            <person name="Detter J.C."/>
            <person name="Han C.S."/>
            <person name="Tapia R."/>
            <person name="Land M.L."/>
            <person name="Hauser L."/>
            <person name="Kyrpides N.C."/>
            <person name="Ivanova N.N."/>
            <person name="Pagani I."/>
            <person name="Huntmann M."/>
            <person name="Wei C.L."/>
            <person name="Davenport K.W."/>
            <person name="Daligault H."/>
            <person name="Chain P.S."/>
            <person name="Chen A."/>
            <person name="Mavromatis K."/>
            <person name="Markowitz V."/>
            <person name="Szeto E."/>
            <person name="Mikhailova N."/>
            <person name="Pati A."/>
            <person name="Wagner M."/>
            <person name="Woyke T."/>
            <person name="Ollivier B."/>
            <person name="Klenk H.P."/>
            <person name="Spring S."/>
            <person name="Loy A."/>
        </authorList>
    </citation>
    <scope>NUCLEOTIDE SEQUENCE [LARGE SCALE GENOMIC DNA]</scope>
    <source>
        <strain evidence="7">ATCC BAA-275 / DSM 13257 / NCIMB 13706 / S10</strain>
    </source>
</reference>
<dbReference type="SUPFAM" id="SSF53850">
    <property type="entry name" value="Periplasmic binding protein-like II"/>
    <property type="match status" value="1"/>
</dbReference>
<keyword evidence="4" id="KW-0804">Transcription</keyword>
<accession>J7IYV1</accession>
<dbReference type="InterPro" id="IPR005119">
    <property type="entry name" value="LysR_subst-bd"/>
</dbReference>
<dbReference type="OrthoDB" id="9803714at2"/>
<dbReference type="eggNOG" id="COG0583">
    <property type="taxonomic scope" value="Bacteria"/>
</dbReference>
<dbReference type="PANTHER" id="PTHR30126">
    <property type="entry name" value="HTH-TYPE TRANSCRIPTIONAL REGULATOR"/>
    <property type="match status" value="1"/>
</dbReference>
<dbReference type="PRINTS" id="PR00039">
    <property type="entry name" value="HTHLYSR"/>
</dbReference>
<dbReference type="STRING" id="768704.Desmer_1911"/>
<feature type="domain" description="HTH lysR-type" evidence="5">
    <location>
        <begin position="1"/>
        <end position="58"/>
    </location>
</feature>
<dbReference type="CDD" id="cd05466">
    <property type="entry name" value="PBP2_LTTR_substrate"/>
    <property type="match status" value="1"/>
</dbReference>
<dbReference type="InterPro" id="IPR000847">
    <property type="entry name" value="LysR_HTH_N"/>
</dbReference>
<dbReference type="Gene3D" id="3.40.190.290">
    <property type="match status" value="1"/>
</dbReference>
<dbReference type="GO" id="GO:0003700">
    <property type="term" value="F:DNA-binding transcription factor activity"/>
    <property type="evidence" value="ECO:0007669"/>
    <property type="project" value="InterPro"/>
</dbReference>
<organism evidence="6 7">
    <name type="scientific">Desulfosporosinus meridiei (strain ATCC BAA-275 / DSM 13257 / KCTC 12902 / NCIMB 13706 / S10)</name>
    <dbReference type="NCBI Taxonomy" id="768704"/>
    <lineage>
        <taxon>Bacteria</taxon>
        <taxon>Bacillati</taxon>
        <taxon>Bacillota</taxon>
        <taxon>Clostridia</taxon>
        <taxon>Eubacteriales</taxon>
        <taxon>Desulfitobacteriaceae</taxon>
        <taxon>Desulfosporosinus</taxon>
    </lineage>
</organism>
<dbReference type="SUPFAM" id="SSF46785">
    <property type="entry name" value="Winged helix' DNA-binding domain"/>
    <property type="match status" value="1"/>
</dbReference>
<dbReference type="InterPro" id="IPR036388">
    <property type="entry name" value="WH-like_DNA-bd_sf"/>
</dbReference>
<gene>
    <name evidence="6" type="ordered locus">Desmer_1911</name>
</gene>
<evidence type="ECO:0000256" key="4">
    <source>
        <dbReference type="ARBA" id="ARBA00023163"/>
    </source>
</evidence>
<protein>
    <submittedName>
        <fullName evidence="6">Transcriptional regulator</fullName>
    </submittedName>
</protein>
<dbReference type="PANTHER" id="PTHR30126:SF40">
    <property type="entry name" value="HTH-TYPE TRANSCRIPTIONAL REGULATOR GLTR"/>
    <property type="match status" value="1"/>
</dbReference>
<evidence type="ECO:0000256" key="1">
    <source>
        <dbReference type="ARBA" id="ARBA00009437"/>
    </source>
</evidence>
<dbReference type="EMBL" id="CP003629">
    <property type="protein sequence ID" value="AFQ43866.1"/>
    <property type="molecule type" value="Genomic_DNA"/>
</dbReference>
<dbReference type="RefSeq" id="WP_014902781.1">
    <property type="nucleotide sequence ID" value="NC_018515.1"/>
</dbReference>
<evidence type="ECO:0000313" key="7">
    <source>
        <dbReference type="Proteomes" id="UP000005262"/>
    </source>
</evidence>
<dbReference type="GO" id="GO:0000976">
    <property type="term" value="F:transcription cis-regulatory region binding"/>
    <property type="evidence" value="ECO:0007669"/>
    <property type="project" value="TreeGrafter"/>
</dbReference>
<evidence type="ECO:0000259" key="5">
    <source>
        <dbReference type="PROSITE" id="PS50931"/>
    </source>
</evidence>
<proteinExistence type="inferred from homology"/>
<dbReference type="Gene3D" id="1.10.10.10">
    <property type="entry name" value="Winged helix-like DNA-binding domain superfamily/Winged helix DNA-binding domain"/>
    <property type="match status" value="1"/>
</dbReference>
<dbReference type="KEGG" id="dmi:Desmer_1911"/>